<evidence type="ECO:0000313" key="5">
    <source>
        <dbReference type="Proteomes" id="UP000183788"/>
    </source>
</evidence>
<dbReference type="Proteomes" id="UP000183788">
    <property type="component" value="Unassembled WGS sequence"/>
</dbReference>
<organism evidence="3 5">
    <name type="scientific">Chitinophaga sancti</name>
    <dbReference type="NCBI Taxonomy" id="1004"/>
    <lineage>
        <taxon>Bacteria</taxon>
        <taxon>Pseudomonadati</taxon>
        <taxon>Bacteroidota</taxon>
        <taxon>Chitinophagia</taxon>
        <taxon>Chitinophagales</taxon>
        <taxon>Chitinophagaceae</taxon>
        <taxon>Chitinophaga</taxon>
    </lineage>
</organism>
<reference evidence="3 5" key="1">
    <citation type="submission" date="2016-11" db="EMBL/GenBank/DDBJ databases">
        <authorList>
            <person name="Jaros S."/>
            <person name="Januszkiewicz K."/>
            <person name="Wedrychowicz H."/>
        </authorList>
    </citation>
    <scope>NUCLEOTIDE SEQUENCE [LARGE SCALE GENOMIC DNA]</scope>
    <source>
        <strain evidence="3 5">DSM 784</strain>
    </source>
</reference>
<reference evidence="4 6" key="2">
    <citation type="submission" date="2023-11" db="EMBL/GenBank/DDBJ databases">
        <title>MicrobeMod: A computational toolkit for identifying prokaryotic methylation and restriction-modification with nanopore sequencing.</title>
        <authorList>
            <person name="Crits-Christoph A."/>
            <person name="Kang S.C."/>
            <person name="Lee H."/>
            <person name="Ostrov N."/>
        </authorList>
    </citation>
    <scope>NUCLEOTIDE SEQUENCE [LARGE SCALE GENOMIC DNA]</scope>
    <source>
        <strain evidence="4 6">ATCC 23090</strain>
    </source>
</reference>
<accession>A0A1K1LSW5</accession>
<proteinExistence type="predicted"/>
<dbReference type="STRING" id="1004.SAMN05661012_00194"/>
<protein>
    <submittedName>
        <fullName evidence="4">DUF1080 domain-containing protein</fullName>
    </submittedName>
</protein>
<dbReference type="EMBL" id="FPIZ01000001">
    <property type="protein sequence ID" value="SFW14021.1"/>
    <property type="molecule type" value="Genomic_DNA"/>
</dbReference>
<sequence length="280" mass="31260">MKKLLTAGCLLLSLACPAQQKSQKGWIQLFNGKDLKNWDIKIRGHKINDNFGNTFRVENGILEVRYDNYKDWGERYGHLFYRKNFSAYLLIAEYRFVGEQVKGGPAWALRNNGLMLHGQSAASMGLNQDFPISLENQLLGGNGKDPRPTGNLCTPGTNVVINGKLITAHCNTSTSKTYHGEQWVRVGALVLGDSVIKHIVFNDTVIVYNKPQVGGGNVADADPKLLKEGRLLSEGTISIQSESAPTDFRKIELFDLSPYMKDPKKLDAIIHKLQEENRTK</sequence>
<evidence type="ECO:0000259" key="2">
    <source>
        <dbReference type="Pfam" id="PF06439"/>
    </source>
</evidence>
<dbReference type="EMBL" id="CP140154">
    <property type="protein sequence ID" value="WQG89506.1"/>
    <property type="molecule type" value="Genomic_DNA"/>
</dbReference>
<dbReference type="RefSeq" id="WP_072356737.1">
    <property type="nucleotide sequence ID" value="NZ_CBHWAX010000003.1"/>
</dbReference>
<feature type="signal peptide" evidence="1">
    <location>
        <begin position="1"/>
        <end position="18"/>
    </location>
</feature>
<evidence type="ECO:0000313" key="4">
    <source>
        <dbReference type="EMBL" id="WQG89506.1"/>
    </source>
</evidence>
<dbReference type="OrthoDB" id="9787527at2"/>
<dbReference type="AlphaFoldDB" id="A0A1K1LSW5"/>
<keyword evidence="6" id="KW-1185">Reference proteome</keyword>
<name>A0A1K1LSW5_9BACT</name>
<feature type="domain" description="3-keto-alpha-glucoside-1,2-lyase/3-keto-2-hydroxy-glucal hydratase" evidence="2">
    <location>
        <begin position="25"/>
        <end position="253"/>
    </location>
</feature>
<evidence type="ECO:0000313" key="6">
    <source>
        <dbReference type="Proteomes" id="UP001326715"/>
    </source>
</evidence>
<evidence type="ECO:0000313" key="3">
    <source>
        <dbReference type="EMBL" id="SFW14021.1"/>
    </source>
</evidence>
<evidence type="ECO:0000256" key="1">
    <source>
        <dbReference type="SAM" id="SignalP"/>
    </source>
</evidence>
<dbReference type="Pfam" id="PF06439">
    <property type="entry name" value="3keto-disac_hyd"/>
    <property type="match status" value="1"/>
</dbReference>
<dbReference type="InterPro" id="IPR010496">
    <property type="entry name" value="AL/BT2_dom"/>
</dbReference>
<dbReference type="Proteomes" id="UP001326715">
    <property type="component" value="Chromosome"/>
</dbReference>
<dbReference type="PROSITE" id="PS51257">
    <property type="entry name" value="PROKAR_LIPOPROTEIN"/>
    <property type="match status" value="1"/>
</dbReference>
<keyword evidence="1" id="KW-0732">Signal</keyword>
<gene>
    <name evidence="3" type="ORF">SAMN05661012_00194</name>
    <name evidence="4" type="ORF">SR876_31740</name>
</gene>
<feature type="chain" id="PRO_5012476092" evidence="1">
    <location>
        <begin position="19"/>
        <end position="280"/>
    </location>
</feature>
<dbReference type="GO" id="GO:0016787">
    <property type="term" value="F:hydrolase activity"/>
    <property type="evidence" value="ECO:0007669"/>
    <property type="project" value="InterPro"/>
</dbReference>
<dbReference type="Gene3D" id="2.60.120.560">
    <property type="entry name" value="Exo-inulinase, domain 1"/>
    <property type="match status" value="1"/>
</dbReference>